<accession>A0ABS1X6K7</accession>
<reference evidence="3 4" key="1">
    <citation type="journal article" date="2021" name="Int. J. Syst. Evol. Microbiol.">
        <title>Steroidobacter gossypii sp. nov., isolated from soil of cotton cropping field.</title>
        <authorList>
            <person name="Huang R."/>
            <person name="Yang S."/>
            <person name="Zhen C."/>
            <person name="Liu W."/>
        </authorList>
    </citation>
    <scope>NUCLEOTIDE SEQUENCE [LARGE SCALE GENOMIC DNA]</scope>
    <source>
        <strain evidence="3 4">S1-65</strain>
    </source>
</reference>
<dbReference type="PROSITE" id="PS00061">
    <property type="entry name" value="ADH_SHORT"/>
    <property type="match status" value="1"/>
</dbReference>
<dbReference type="Gene3D" id="3.40.50.720">
    <property type="entry name" value="NAD(P)-binding Rossmann-like Domain"/>
    <property type="match status" value="1"/>
</dbReference>
<dbReference type="Pfam" id="PF13561">
    <property type="entry name" value="adh_short_C2"/>
    <property type="match status" value="1"/>
</dbReference>
<dbReference type="PANTHER" id="PTHR42760">
    <property type="entry name" value="SHORT-CHAIN DEHYDROGENASES/REDUCTASES FAMILY MEMBER"/>
    <property type="match status" value="1"/>
</dbReference>
<keyword evidence="4" id="KW-1185">Reference proteome</keyword>
<organism evidence="3 4">
    <name type="scientific">Steroidobacter gossypii</name>
    <dbReference type="NCBI Taxonomy" id="2805490"/>
    <lineage>
        <taxon>Bacteria</taxon>
        <taxon>Pseudomonadati</taxon>
        <taxon>Pseudomonadota</taxon>
        <taxon>Gammaproteobacteria</taxon>
        <taxon>Steroidobacterales</taxon>
        <taxon>Steroidobacteraceae</taxon>
        <taxon>Steroidobacter</taxon>
    </lineage>
</organism>
<comment type="similarity">
    <text evidence="1">Belongs to the short-chain dehydrogenases/reductases (SDR) family.</text>
</comment>
<dbReference type="InterPro" id="IPR036291">
    <property type="entry name" value="NAD(P)-bd_dom_sf"/>
</dbReference>
<evidence type="ECO:0000313" key="4">
    <source>
        <dbReference type="Proteomes" id="UP000661077"/>
    </source>
</evidence>
<name>A0ABS1X6K7_9GAMM</name>
<dbReference type="PRINTS" id="PR00081">
    <property type="entry name" value="GDHRDH"/>
</dbReference>
<dbReference type="EMBL" id="JAEVLS010000011">
    <property type="protein sequence ID" value="MBM0108860.1"/>
    <property type="molecule type" value="Genomic_DNA"/>
</dbReference>
<evidence type="ECO:0000256" key="2">
    <source>
        <dbReference type="ARBA" id="ARBA00023002"/>
    </source>
</evidence>
<dbReference type="Proteomes" id="UP000661077">
    <property type="component" value="Unassembled WGS sequence"/>
</dbReference>
<evidence type="ECO:0000256" key="1">
    <source>
        <dbReference type="ARBA" id="ARBA00006484"/>
    </source>
</evidence>
<dbReference type="PANTHER" id="PTHR42760:SF115">
    <property type="entry name" value="3-OXOACYL-[ACYL-CARRIER-PROTEIN] REDUCTASE FABG"/>
    <property type="match status" value="1"/>
</dbReference>
<gene>
    <name evidence="3" type="ORF">JM946_29360</name>
</gene>
<dbReference type="InterPro" id="IPR020904">
    <property type="entry name" value="Sc_DH/Rdtase_CS"/>
</dbReference>
<sequence>MSAVIGQSLSDAVVMVTGARGDIGRAVCSALGDAGALVVGTGLGDPPKDVRLQAWLQHDVTSAEDWAHVVREIRARFGRMDCLINNAGVALVERIEDTSIEQYRFVFRVNVESVLLGFKATVPLLRECGRYRSGGSAVVNISSTAGLRGVAFNSIYSASKGALAQLSKSAAKEFAALGYMIRVNTIVPGAVETRMMAGILSRYVDIGRAVSVEDQKSIFETLAPLGRMARPEEIAEGVAFLCSPAAAYMTGCELIMDGGAIA</sequence>
<protein>
    <submittedName>
        <fullName evidence="3">SDR family oxidoreductase</fullName>
    </submittedName>
</protein>
<comment type="caution">
    <text evidence="3">The sequence shown here is derived from an EMBL/GenBank/DDBJ whole genome shotgun (WGS) entry which is preliminary data.</text>
</comment>
<dbReference type="SUPFAM" id="SSF51735">
    <property type="entry name" value="NAD(P)-binding Rossmann-fold domains"/>
    <property type="match status" value="1"/>
</dbReference>
<keyword evidence="2" id="KW-0560">Oxidoreductase</keyword>
<dbReference type="PRINTS" id="PR00080">
    <property type="entry name" value="SDRFAMILY"/>
</dbReference>
<dbReference type="InterPro" id="IPR002347">
    <property type="entry name" value="SDR_fam"/>
</dbReference>
<proteinExistence type="inferred from homology"/>
<evidence type="ECO:0000313" key="3">
    <source>
        <dbReference type="EMBL" id="MBM0108860.1"/>
    </source>
</evidence>